<evidence type="ECO:0000256" key="1">
    <source>
        <dbReference type="ARBA" id="ARBA00012513"/>
    </source>
</evidence>
<dbReference type="GO" id="GO:0004674">
    <property type="term" value="F:protein serine/threonine kinase activity"/>
    <property type="evidence" value="ECO:0007669"/>
    <property type="project" value="UniProtKB-KW"/>
</dbReference>
<keyword evidence="5 13" id="KW-0418">Kinase</keyword>
<evidence type="ECO:0000256" key="10">
    <source>
        <dbReference type="PROSITE-ProRule" id="PRU10141"/>
    </source>
</evidence>
<gene>
    <name evidence="13" type="ORF">TEOVI_000147500</name>
</gene>
<dbReference type="PROSITE" id="PS00108">
    <property type="entry name" value="PROTEIN_KINASE_ST"/>
    <property type="match status" value="1"/>
</dbReference>
<feature type="domain" description="Protein kinase" evidence="12">
    <location>
        <begin position="213"/>
        <end position="488"/>
    </location>
</feature>
<dbReference type="FunFam" id="3.30.200.20:FF:000306">
    <property type="entry name" value="IKS protein kinase"/>
    <property type="match status" value="1"/>
</dbReference>
<reference evidence="13" key="1">
    <citation type="submission" date="2016-09" db="EMBL/GenBank/DDBJ databases">
        <authorList>
            <person name="Hebert L."/>
            <person name="Moumen B."/>
        </authorList>
    </citation>
    <scope>NUCLEOTIDE SEQUENCE [LARGE SCALE GENOMIC DNA]</scope>
    <source>
        <strain evidence="13">OVI</strain>
    </source>
</reference>
<dbReference type="Pfam" id="PF00069">
    <property type="entry name" value="Pkinase"/>
    <property type="match status" value="1"/>
</dbReference>
<evidence type="ECO:0000259" key="12">
    <source>
        <dbReference type="PROSITE" id="PS50011"/>
    </source>
</evidence>
<dbReference type="InterPro" id="IPR000719">
    <property type="entry name" value="Prot_kinase_dom"/>
</dbReference>
<evidence type="ECO:0000256" key="11">
    <source>
        <dbReference type="SAM" id="MobiDB-lite"/>
    </source>
</evidence>
<evidence type="ECO:0000313" key="13">
    <source>
        <dbReference type="EMBL" id="SCU69906.1"/>
    </source>
</evidence>
<sequence length="622" mass="69329">MSGHWEGYGTPTMSEGSISPCIRSRSNSRGVLVRSNSPGCGELAIVPPQFELKLAMKQNDPFLYNSCQSSFGPLSVPTVCPTCHRPLAENQMDDAPPTVGERQLTPQYFRALAATVTRRPLSICDSPSLEAKFQQRLAEQGLKKYVPEDEIRGKMGVTEEEEDTWELPDEAHGATAVFSSALDENSRRGGGPETSPPRGDNTSGDWGYYKRYFREIQKLGSGTFGGVYLCQHVMEGVGLGYFALKKIPVGDNTSYLHKVLSEVRILEEVKQHPNMVEYKHSWVDTAQIADFGPPVRCLFILMEYATIGSLDSYLERHGSALPTIAVWYFFLSAVAGTAHLHRKNIIHRDLKPQNLLLTGRSEEVPRVLVSDFGTATLLSEVSYERTGGTGTVEYMAPELFECVPGTKESYIYSHTKATDVWSLGMILHYLAFDGTLPLRLSNGEVVLEVENRSHYARPPEMIQLMRLMLHRNPAKRPTCEELLESTVVRTIQRSFKKASLFTDILPTAATLPKRRRPSAVLTTPLLTPREGKDSQARQLRVNWVANNTAKGELEERKPTPCLDSEVGNEPLPLFLPKAEVPLMLQYETRGSHGETTEGAQGMQKPLMVECGVQTDYVKIVYE</sequence>
<dbReference type="SUPFAM" id="SSF56112">
    <property type="entry name" value="Protein kinase-like (PK-like)"/>
    <property type="match status" value="1"/>
</dbReference>
<feature type="region of interest" description="Disordered" evidence="11">
    <location>
        <begin position="179"/>
        <end position="202"/>
    </location>
</feature>
<keyword evidence="14" id="KW-1185">Reference proteome</keyword>
<comment type="caution">
    <text evidence="13">The sequence shown here is derived from an EMBL/GenBank/DDBJ whole genome shotgun (WGS) entry which is preliminary data.</text>
</comment>
<keyword evidence="6 10" id="KW-0067">ATP-binding</keyword>
<evidence type="ECO:0000256" key="5">
    <source>
        <dbReference type="ARBA" id="ARBA00022777"/>
    </source>
</evidence>
<evidence type="ECO:0000256" key="6">
    <source>
        <dbReference type="ARBA" id="ARBA00022840"/>
    </source>
</evidence>
<dbReference type="VEuPathDB" id="TriTrypDB:TEOVI_000147500"/>
<dbReference type="PROSITE" id="PS00107">
    <property type="entry name" value="PROTEIN_KINASE_ATP"/>
    <property type="match status" value="1"/>
</dbReference>
<feature type="region of interest" description="Disordered" evidence="11">
    <location>
        <begin position="1"/>
        <end position="23"/>
    </location>
</feature>
<dbReference type="PANTHER" id="PTHR11042">
    <property type="entry name" value="EUKARYOTIC TRANSLATION INITIATION FACTOR 2-ALPHA KINASE EIF2-ALPHA KINASE -RELATED"/>
    <property type="match status" value="1"/>
</dbReference>
<keyword evidence="2" id="KW-0723">Serine/threonine-protein kinase</keyword>
<dbReference type="CDD" id="cd00180">
    <property type="entry name" value="PKc"/>
    <property type="match status" value="1"/>
</dbReference>
<organism evidence="13 14">
    <name type="scientific">Trypanosoma equiperdum</name>
    <dbReference type="NCBI Taxonomy" id="5694"/>
    <lineage>
        <taxon>Eukaryota</taxon>
        <taxon>Discoba</taxon>
        <taxon>Euglenozoa</taxon>
        <taxon>Kinetoplastea</taxon>
        <taxon>Metakinetoplastina</taxon>
        <taxon>Trypanosomatida</taxon>
        <taxon>Trypanosomatidae</taxon>
        <taxon>Trypanosoma</taxon>
    </lineage>
</organism>
<dbReference type="GeneID" id="92375415"/>
<dbReference type="SMART" id="SM00220">
    <property type="entry name" value="S_TKc"/>
    <property type="match status" value="1"/>
</dbReference>
<evidence type="ECO:0000256" key="9">
    <source>
        <dbReference type="ARBA" id="ARBA00048679"/>
    </source>
</evidence>
<evidence type="ECO:0000313" key="14">
    <source>
        <dbReference type="Proteomes" id="UP000195570"/>
    </source>
</evidence>
<dbReference type="GO" id="GO:0005634">
    <property type="term" value="C:nucleus"/>
    <property type="evidence" value="ECO:0007669"/>
    <property type="project" value="TreeGrafter"/>
</dbReference>
<dbReference type="Gene3D" id="3.30.200.20">
    <property type="entry name" value="Phosphorylase Kinase, domain 1"/>
    <property type="match status" value="1"/>
</dbReference>
<dbReference type="InterPro" id="IPR008271">
    <property type="entry name" value="Ser/Thr_kinase_AS"/>
</dbReference>
<protein>
    <recommendedName>
        <fullName evidence="1">non-specific serine/threonine protein kinase</fullName>
        <ecNumber evidence="1">2.7.11.1</ecNumber>
    </recommendedName>
</protein>
<name>A0A1G4ICZ1_TRYEQ</name>
<dbReference type="PROSITE" id="PS50011">
    <property type="entry name" value="PROTEIN_KINASE_DOM"/>
    <property type="match status" value="1"/>
</dbReference>
<feature type="binding site" evidence="10">
    <location>
        <position position="245"/>
    </location>
    <ligand>
        <name>ATP</name>
        <dbReference type="ChEBI" id="CHEBI:30616"/>
    </ligand>
</feature>
<evidence type="ECO:0000256" key="8">
    <source>
        <dbReference type="ARBA" id="ARBA00047899"/>
    </source>
</evidence>
<dbReference type="EC" id="2.7.11.1" evidence="1"/>
<comment type="catalytic activity">
    <reaction evidence="8">
        <text>L-threonyl-[protein] + ATP = O-phospho-L-threonyl-[protein] + ADP + H(+)</text>
        <dbReference type="Rhea" id="RHEA:46608"/>
        <dbReference type="Rhea" id="RHEA-COMP:11060"/>
        <dbReference type="Rhea" id="RHEA-COMP:11605"/>
        <dbReference type="ChEBI" id="CHEBI:15378"/>
        <dbReference type="ChEBI" id="CHEBI:30013"/>
        <dbReference type="ChEBI" id="CHEBI:30616"/>
        <dbReference type="ChEBI" id="CHEBI:61977"/>
        <dbReference type="ChEBI" id="CHEBI:456216"/>
        <dbReference type="EC" id="2.7.11.1"/>
    </reaction>
</comment>
<dbReference type="AlphaFoldDB" id="A0A1G4ICZ1"/>
<keyword evidence="4 10" id="KW-0547">Nucleotide-binding</keyword>
<evidence type="ECO:0000256" key="7">
    <source>
        <dbReference type="ARBA" id="ARBA00037982"/>
    </source>
</evidence>
<dbReference type="GO" id="GO:0005524">
    <property type="term" value="F:ATP binding"/>
    <property type="evidence" value="ECO:0007669"/>
    <property type="project" value="UniProtKB-UniRule"/>
</dbReference>
<accession>A0A1G4ICZ1</accession>
<proteinExistence type="inferred from homology"/>
<evidence type="ECO:0000256" key="4">
    <source>
        <dbReference type="ARBA" id="ARBA00022741"/>
    </source>
</evidence>
<dbReference type="Proteomes" id="UP000195570">
    <property type="component" value="Unassembled WGS sequence"/>
</dbReference>
<dbReference type="InterPro" id="IPR011009">
    <property type="entry name" value="Kinase-like_dom_sf"/>
</dbReference>
<comment type="catalytic activity">
    <reaction evidence="9">
        <text>L-seryl-[protein] + ATP = O-phospho-L-seryl-[protein] + ADP + H(+)</text>
        <dbReference type="Rhea" id="RHEA:17989"/>
        <dbReference type="Rhea" id="RHEA-COMP:9863"/>
        <dbReference type="Rhea" id="RHEA-COMP:11604"/>
        <dbReference type="ChEBI" id="CHEBI:15378"/>
        <dbReference type="ChEBI" id="CHEBI:29999"/>
        <dbReference type="ChEBI" id="CHEBI:30616"/>
        <dbReference type="ChEBI" id="CHEBI:83421"/>
        <dbReference type="ChEBI" id="CHEBI:456216"/>
        <dbReference type="EC" id="2.7.11.1"/>
    </reaction>
</comment>
<dbReference type="SMR" id="A0A1G4ICZ1"/>
<dbReference type="GO" id="GO:0005737">
    <property type="term" value="C:cytoplasm"/>
    <property type="evidence" value="ECO:0007669"/>
    <property type="project" value="TreeGrafter"/>
</dbReference>
<dbReference type="RefSeq" id="XP_067080796.1">
    <property type="nucleotide sequence ID" value="XM_067224695.1"/>
</dbReference>
<keyword evidence="3" id="KW-0808">Transferase</keyword>
<comment type="similarity">
    <text evidence="7">Belongs to the protein kinase superfamily. Ser/Thr protein kinase family. GCN2 subfamily.</text>
</comment>
<evidence type="ECO:0000256" key="3">
    <source>
        <dbReference type="ARBA" id="ARBA00022679"/>
    </source>
</evidence>
<dbReference type="Gene3D" id="1.10.510.10">
    <property type="entry name" value="Transferase(Phosphotransferase) domain 1"/>
    <property type="match status" value="1"/>
</dbReference>
<dbReference type="PANTHER" id="PTHR11042:SF138">
    <property type="entry name" value="SERINE_THREONINE-PROTEIN KINASE IKS1-RELATED"/>
    <property type="match status" value="1"/>
</dbReference>
<dbReference type="EMBL" id="CZPT02001330">
    <property type="protein sequence ID" value="SCU69906.1"/>
    <property type="molecule type" value="Genomic_DNA"/>
</dbReference>
<dbReference type="InterPro" id="IPR050339">
    <property type="entry name" value="CC_SR_Kinase"/>
</dbReference>
<dbReference type="InterPro" id="IPR017441">
    <property type="entry name" value="Protein_kinase_ATP_BS"/>
</dbReference>
<evidence type="ECO:0000256" key="2">
    <source>
        <dbReference type="ARBA" id="ARBA00022527"/>
    </source>
</evidence>